<dbReference type="OrthoDB" id="9793626at2"/>
<dbReference type="AlphaFoldDB" id="A0A3L7AKF3"/>
<evidence type="ECO:0000259" key="6">
    <source>
        <dbReference type="Pfam" id="PF02826"/>
    </source>
</evidence>
<keyword evidence="3" id="KW-0520">NAD</keyword>
<accession>A0A3L7AKF3</accession>
<evidence type="ECO:0000313" key="7">
    <source>
        <dbReference type="EMBL" id="RLP81003.1"/>
    </source>
</evidence>
<evidence type="ECO:0000256" key="4">
    <source>
        <dbReference type="RuleBase" id="RU003719"/>
    </source>
</evidence>
<dbReference type="RefSeq" id="WP_121621854.1">
    <property type="nucleotide sequence ID" value="NZ_JACIIW010000003.1"/>
</dbReference>
<dbReference type="GO" id="GO:0016616">
    <property type="term" value="F:oxidoreductase activity, acting on the CH-OH group of donors, NAD or NADP as acceptor"/>
    <property type="evidence" value="ECO:0007669"/>
    <property type="project" value="InterPro"/>
</dbReference>
<evidence type="ECO:0000256" key="3">
    <source>
        <dbReference type="ARBA" id="ARBA00023027"/>
    </source>
</evidence>
<dbReference type="Pfam" id="PF00389">
    <property type="entry name" value="2-Hacid_dh"/>
    <property type="match status" value="1"/>
</dbReference>
<dbReference type="Proteomes" id="UP000269692">
    <property type="component" value="Unassembled WGS sequence"/>
</dbReference>
<dbReference type="PROSITE" id="PS00671">
    <property type="entry name" value="D_2_HYDROXYACID_DH_3"/>
    <property type="match status" value="1"/>
</dbReference>
<keyword evidence="2 4" id="KW-0560">Oxidoreductase</keyword>
<name>A0A3L7AKF3_9HYPH</name>
<evidence type="ECO:0000259" key="5">
    <source>
        <dbReference type="Pfam" id="PF00389"/>
    </source>
</evidence>
<dbReference type="Pfam" id="PF02826">
    <property type="entry name" value="2-Hacid_dh_C"/>
    <property type="match status" value="1"/>
</dbReference>
<comment type="similarity">
    <text evidence="1 4">Belongs to the D-isomer specific 2-hydroxyacid dehydrogenase family.</text>
</comment>
<dbReference type="PANTHER" id="PTHR43761">
    <property type="entry name" value="D-ISOMER SPECIFIC 2-HYDROXYACID DEHYDROGENASE FAMILY PROTEIN (AFU_ORTHOLOGUE AFUA_1G13630)"/>
    <property type="match status" value="1"/>
</dbReference>
<dbReference type="CDD" id="cd12173">
    <property type="entry name" value="PGDH_4"/>
    <property type="match status" value="1"/>
</dbReference>
<dbReference type="SUPFAM" id="SSF52283">
    <property type="entry name" value="Formate/glycerate dehydrogenase catalytic domain-like"/>
    <property type="match status" value="1"/>
</dbReference>
<dbReference type="EMBL" id="RCTF01000002">
    <property type="protein sequence ID" value="RLP81003.1"/>
    <property type="molecule type" value="Genomic_DNA"/>
</dbReference>
<reference evidence="7 8" key="1">
    <citation type="submission" date="2018-10" db="EMBL/GenBank/DDBJ databases">
        <title>Xanthobacter tagetidis genome sequencing and assembly.</title>
        <authorList>
            <person name="Maclea K.S."/>
            <person name="Goen A.E."/>
            <person name="Fatima S.A."/>
        </authorList>
    </citation>
    <scope>NUCLEOTIDE SEQUENCE [LARGE SCALE GENOMIC DNA]</scope>
    <source>
        <strain evidence="7 8">ATCC 700314</strain>
    </source>
</reference>
<dbReference type="InterPro" id="IPR029753">
    <property type="entry name" value="D-isomer_DH_CS"/>
</dbReference>
<dbReference type="Gene3D" id="3.40.50.720">
    <property type="entry name" value="NAD(P)-binding Rossmann-like Domain"/>
    <property type="match status" value="2"/>
</dbReference>
<proteinExistence type="inferred from homology"/>
<comment type="caution">
    <text evidence="7">The sequence shown here is derived from an EMBL/GenBank/DDBJ whole genome shotgun (WGS) entry which is preliminary data.</text>
</comment>
<feature type="domain" description="D-isomer specific 2-hydroxyacid dehydrogenase catalytic" evidence="5">
    <location>
        <begin position="11"/>
        <end position="315"/>
    </location>
</feature>
<dbReference type="InterPro" id="IPR050418">
    <property type="entry name" value="D-iso_2-hydroxyacid_DH_PdxB"/>
</dbReference>
<feature type="domain" description="D-isomer specific 2-hydroxyacid dehydrogenase NAD-binding" evidence="6">
    <location>
        <begin position="109"/>
        <end position="283"/>
    </location>
</feature>
<dbReference type="InterPro" id="IPR006140">
    <property type="entry name" value="D-isomer_DH_NAD-bd"/>
</dbReference>
<dbReference type="InterPro" id="IPR036291">
    <property type="entry name" value="NAD(P)-bd_dom_sf"/>
</dbReference>
<evidence type="ECO:0000256" key="1">
    <source>
        <dbReference type="ARBA" id="ARBA00005854"/>
    </source>
</evidence>
<dbReference type="InterPro" id="IPR006139">
    <property type="entry name" value="D-isomer_2_OHA_DH_cat_dom"/>
</dbReference>
<dbReference type="GO" id="GO:0051287">
    <property type="term" value="F:NAD binding"/>
    <property type="evidence" value="ECO:0007669"/>
    <property type="project" value="InterPro"/>
</dbReference>
<keyword evidence="8" id="KW-1185">Reference proteome</keyword>
<dbReference type="SUPFAM" id="SSF51735">
    <property type="entry name" value="NAD(P)-binding Rossmann-fold domains"/>
    <property type="match status" value="1"/>
</dbReference>
<evidence type="ECO:0000313" key="8">
    <source>
        <dbReference type="Proteomes" id="UP000269692"/>
    </source>
</evidence>
<protein>
    <submittedName>
        <fullName evidence="7">Hydroxyacid dehydrogenase</fullName>
    </submittedName>
</protein>
<dbReference type="PANTHER" id="PTHR43761:SF1">
    <property type="entry name" value="D-ISOMER SPECIFIC 2-HYDROXYACID DEHYDROGENASE CATALYTIC DOMAIN-CONTAINING PROTEIN-RELATED"/>
    <property type="match status" value="1"/>
</dbReference>
<evidence type="ECO:0000256" key="2">
    <source>
        <dbReference type="ARBA" id="ARBA00023002"/>
    </source>
</evidence>
<organism evidence="7 8">
    <name type="scientific">Xanthobacter tagetidis</name>
    <dbReference type="NCBI Taxonomy" id="60216"/>
    <lineage>
        <taxon>Bacteria</taxon>
        <taxon>Pseudomonadati</taxon>
        <taxon>Pseudomonadota</taxon>
        <taxon>Alphaproteobacteria</taxon>
        <taxon>Hyphomicrobiales</taxon>
        <taxon>Xanthobacteraceae</taxon>
        <taxon>Xanthobacter</taxon>
    </lineage>
</organism>
<sequence length="323" mass="33069">MASDTRPVVFSTNAIHPDGAALLAPHAEIVVGPDTSDDTLRAGVRAADAVIVRAKLPSGVFEGASRVKGVVRHGVGLDFIPVAEATALGIPVANLPGSNTQTVAEYVFAALFALRRPLARMDARLRADGWNPARSLADGTQEIGATTLGIVGLGAIGQRVAAIATAGFGMRVLGASRSGKAPAGVTPVSLEDLFAQSDAIVIACPLTPETTGLVSAGLIARMKPDAVLVNPARGPIVDTAALIEALKSDRIAGAATDVYDVHPVPPDSPLFALPNLIMTPHGAGITATSMRAMSIGAAEEVLRMLKGEEPKNLVNPAFRKPAA</sequence>
<gene>
    <name evidence="7" type="ORF">D9R14_03105</name>
</gene>